<dbReference type="Proteomes" id="UP000543554">
    <property type="component" value="Unassembled WGS sequence"/>
</dbReference>
<comment type="caution">
    <text evidence="1">The sequence shown here is derived from an EMBL/GenBank/DDBJ whole genome shotgun (WGS) entry which is preliminary data.</text>
</comment>
<proteinExistence type="predicted"/>
<evidence type="ECO:0000313" key="2">
    <source>
        <dbReference type="Proteomes" id="UP000543554"/>
    </source>
</evidence>
<dbReference type="Gene3D" id="3.30.450.20">
    <property type="entry name" value="PAS domain"/>
    <property type="match status" value="1"/>
</dbReference>
<evidence type="ECO:0000313" key="1">
    <source>
        <dbReference type="EMBL" id="MBA8916100.1"/>
    </source>
</evidence>
<reference evidence="1 2" key="1">
    <citation type="submission" date="2020-08" db="EMBL/GenBank/DDBJ databases">
        <title>Genomic Encyclopedia of Type Strains, Phase IV (KMG-IV): sequencing the most valuable type-strain genomes for metagenomic binning, comparative biology and taxonomic classification.</title>
        <authorList>
            <person name="Goeker M."/>
        </authorList>
    </citation>
    <scope>NUCLEOTIDE SEQUENCE [LARGE SCALE GENOMIC DNA]</scope>
    <source>
        <strain evidence="1 2">DSM 11490</strain>
    </source>
</reference>
<accession>A0AA40S7X8</accession>
<sequence length="182" mass="19770">MINRNKHGIAPFASSLLSSNIVGTWDHDVTADRVVLDAGAAAVMTGDRDYGGQQIPLSLAFNCLHDQDRPWVFPKLDAVSQGGGDFIADYLVNTKTGIRRLLDYGHLSKSSNGAVQGYGILLDINNIDTDNRHPKVSFEIARQKDLLQSLSGLQVDLGQKSVRAAILIDMLRAEVARLDTGL</sequence>
<dbReference type="EMBL" id="JACJIB010000014">
    <property type="protein sequence ID" value="MBA8916100.1"/>
    <property type="molecule type" value="Genomic_DNA"/>
</dbReference>
<protein>
    <submittedName>
        <fullName evidence="1">Uncharacterized protein</fullName>
    </submittedName>
</protein>
<dbReference type="RefSeq" id="WP_182556829.1">
    <property type="nucleotide sequence ID" value="NZ_BPRF01000009.1"/>
</dbReference>
<name>A0AA40S7X8_9HYPH</name>
<dbReference type="AlphaFoldDB" id="A0AA40S7X8"/>
<keyword evidence="2" id="KW-1185">Reference proteome</keyword>
<organism evidence="1 2">
    <name type="scientific">Methylorubrum thiocyanatum</name>
    <dbReference type="NCBI Taxonomy" id="47958"/>
    <lineage>
        <taxon>Bacteria</taxon>
        <taxon>Pseudomonadati</taxon>
        <taxon>Pseudomonadota</taxon>
        <taxon>Alphaproteobacteria</taxon>
        <taxon>Hyphomicrobiales</taxon>
        <taxon>Methylobacteriaceae</taxon>
        <taxon>Methylorubrum</taxon>
    </lineage>
</organism>
<gene>
    <name evidence="1" type="ORF">HNR51_005219</name>
</gene>